<protein>
    <submittedName>
        <fullName evidence="3">Uncharacterized protein</fullName>
    </submittedName>
</protein>
<accession>A0ABQ9VZM9</accession>
<name>A0ABQ9VZM9_SAGOE</name>
<evidence type="ECO:0000256" key="1">
    <source>
        <dbReference type="SAM" id="MobiDB-lite"/>
    </source>
</evidence>
<keyword evidence="2" id="KW-0812">Transmembrane</keyword>
<feature type="compositionally biased region" description="Polar residues" evidence="1">
    <location>
        <begin position="109"/>
        <end position="122"/>
    </location>
</feature>
<sequence length="146" mass="15798">MTEGPQPLAAGPRRASPARCLSWLATQSFSTQLECRYGSFAKVLMLKEDDKGGASCHMDNVELDSSTAGELVITAFWGTLAVPVFIHRSYRKIKAFIRRYGEGKAAHSSPGTVNQMNASSPICPQVPVHRQEEGGEAPGDPDYVDS</sequence>
<keyword evidence="4" id="KW-1185">Reference proteome</keyword>
<keyword evidence="2" id="KW-0472">Membrane</keyword>
<evidence type="ECO:0000313" key="4">
    <source>
        <dbReference type="Proteomes" id="UP001266305"/>
    </source>
</evidence>
<feature type="region of interest" description="Disordered" evidence="1">
    <location>
        <begin position="104"/>
        <end position="146"/>
    </location>
</feature>
<proteinExistence type="predicted"/>
<dbReference type="EMBL" id="JASSZA010000004">
    <property type="protein sequence ID" value="KAK2114842.1"/>
    <property type="molecule type" value="Genomic_DNA"/>
</dbReference>
<keyword evidence="2" id="KW-1133">Transmembrane helix</keyword>
<evidence type="ECO:0000313" key="3">
    <source>
        <dbReference type="EMBL" id="KAK2114842.1"/>
    </source>
</evidence>
<organism evidence="3 4">
    <name type="scientific">Saguinus oedipus</name>
    <name type="common">Cotton-top tamarin</name>
    <name type="synonym">Oedipomidas oedipus</name>
    <dbReference type="NCBI Taxonomy" id="9490"/>
    <lineage>
        <taxon>Eukaryota</taxon>
        <taxon>Metazoa</taxon>
        <taxon>Chordata</taxon>
        <taxon>Craniata</taxon>
        <taxon>Vertebrata</taxon>
        <taxon>Euteleostomi</taxon>
        <taxon>Mammalia</taxon>
        <taxon>Eutheria</taxon>
        <taxon>Euarchontoglires</taxon>
        <taxon>Primates</taxon>
        <taxon>Haplorrhini</taxon>
        <taxon>Platyrrhini</taxon>
        <taxon>Cebidae</taxon>
        <taxon>Callitrichinae</taxon>
        <taxon>Saguinus</taxon>
    </lineage>
</organism>
<evidence type="ECO:0000256" key="2">
    <source>
        <dbReference type="SAM" id="Phobius"/>
    </source>
</evidence>
<comment type="caution">
    <text evidence="3">The sequence shown here is derived from an EMBL/GenBank/DDBJ whole genome shotgun (WGS) entry which is preliminary data.</text>
</comment>
<feature type="transmembrane region" description="Helical" evidence="2">
    <location>
        <begin position="71"/>
        <end position="90"/>
    </location>
</feature>
<dbReference type="Proteomes" id="UP001266305">
    <property type="component" value="Unassembled WGS sequence"/>
</dbReference>
<reference evidence="3 4" key="1">
    <citation type="submission" date="2023-05" db="EMBL/GenBank/DDBJ databases">
        <title>B98-5 Cell Line De Novo Hybrid Assembly: An Optical Mapping Approach.</title>
        <authorList>
            <person name="Kananen K."/>
            <person name="Auerbach J.A."/>
            <person name="Kautto E."/>
            <person name="Blachly J.S."/>
        </authorList>
    </citation>
    <scope>NUCLEOTIDE SEQUENCE [LARGE SCALE GENOMIC DNA]</scope>
    <source>
        <strain evidence="3">B95-8</strain>
        <tissue evidence="3">Cell line</tissue>
    </source>
</reference>
<gene>
    <name evidence="3" type="ORF">P7K49_009108</name>
</gene>